<dbReference type="OrthoDB" id="6197083at2"/>
<proteinExistence type="predicted"/>
<organism evidence="2 3">
    <name type="scientific">Ahniella affigens</name>
    <dbReference type="NCBI Taxonomy" id="2021234"/>
    <lineage>
        <taxon>Bacteria</taxon>
        <taxon>Pseudomonadati</taxon>
        <taxon>Pseudomonadota</taxon>
        <taxon>Gammaproteobacteria</taxon>
        <taxon>Lysobacterales</taxon>
        <taxon>Rhodanobacteraceae</taxon>
        <taxon>Ahniella</taxon>
    </lineage>
</organism>
<dbReference type="KEGG" id="xba:C7S18_22055"/>
<feature type="transmembrane region" description="Helical" evidence="1">
    <location>
        <begin position="182"/>
        <end position="203"/>
    </location>
</feature>
<evidence type="ECO:0000313" key="2">
    <source>
        <dbReference type="EMBL" id="AVP99691.1"/>
    </source>
</evidence>
<dbReference type="AlphaFoldDB" id="A0A2P1PXV6"/>
<sequence>MADLVPDFGKTEEPVREPVSLKTFFMLCVLWLPFWFFVWFALRSPITFVTRKVSEWMLNWWQPGLIFETKQHYHHWIVSAYVPPPPGVEIPAGQLAIADIDVNVLLYTYGLAVFWGLMFASPSEEFSLAQKLRDSFLGWLILLPMHAFGCVMHVALNVFVVLGEPGAAYAAERGVSPTFVAYFYQFSSLVMPTLSGLMMWAIFQRHFLRDLQGDHWMETNFGSSGPKPGSQGET</sequence>
<dbReference type="RefSeq" id="WP_106893610.1">
    <property type="nucleotide sequence ID" value="NZ_CP027860.1"/>
</dbReference>
<keyword evidence="1" id="KW-0472">Membrane</keyword>
<evidence type="ECO:0000256" key="1">
    <source>
        <dbReference type="SAM" id="Phobius"/>
    </source>
</evidence>
<protein>
    <submittedName>
        <fullName evidence="2">Uncharacterized protein</fullName>
    </submittedName>
</protein>
<reference evidence="2 3" key="1">
    <citation type="submission" date="2018-03" db="EMBL/GenBank/DDBJ databases">
        <title>Ahniella affigens gen. nov., sp. nov., a gammaproteobacterium isolated from sandy soil near a stream.</title>
        <authorList>
            <person name="Ko Y."/>
            <person name="Kim J.-H."/>
        </authorList>
    </citation>
    <scope>NUCLEOTIDE SEQUENCE [LARGE SCALE GENOMIC DNA]</scope>
    <source>
        <strain evidence="2 3">D13</strain>
    </source>
</reference>
<keyword evidence="1" id="KW-0812">Transmembrane</keyword>
<feature type="transmembrane region" description="Helical" evidence="1">
    <location>
        <begin position="24"/>
        <end position="42"/>
    </location>
</feature>
<dbReference type="Proteomes" id="UP000241074">
    <property type="component" value="Chromosome"/>
</dbReference>
<gene>
    <name evidence="2" type="ORF">C7S18_22055</name>
</gene>
<reference evidence="2 3" key="2">
    <citation type="submission" date="2018-03" db="EMBL/GenBank/DDBJ databases">
        <authorList>
            <person name="Keele B.F."/>
        </authorList>
    </citation>
    <scope>NUCLEOTIDE SEQUENCE [LARGE SCALE GENOMIC DNA]</scope>
    <source>
        <strain evidence="2 3">D13</strain>
    </source>
</reference>
<evidence type="ECO:0000313" key="3">
    <source>
        <dbReference type="Proteomes" id="UP000241074"/>
    </source>
</evidence>
<name>A0A2P1PXV6_9GAMM</name>
<accession>A0A2P1PXV6</accession>
<feature type="transmembrane region" description="Helical" evidence="1">
    <location>
        <begin position="136"/>
        <end position="162"/>
    </location>
</feature>
<dbReference type="NCBIfam" id="NF041730">
    <property type="entry name" value="XrtH_assoc"/>
    <property type="match status" value="1"/>
</dbReference>
<keyword evidence="3" id="KW-1185">Reference proteome</keyword>
<dbReference type="InterPro" id="IPR049823">
    <property type="entry name" value="XrtH_assoc"/>
</dbReference>
<keyword evidence="1" id="KW-1133">Transmembrane helix</keyword>
<dbReference type="EMBL" id="CP027860">
    <property type="protein sequence ID" value="AVP99691.1"/>
    <property type="molecule type" value="Genomic_DNA"/>
</dbReference>